<evidence type="ECO:0000313" key="2">
    <source>
        <dbReference type="Proteomes" id="UP000070186"/>
    </source>
</evidence>
<protein>
    <recommendedName>
        <fullName evidence="3">VCBS repeat-containing protein</fullName>
    </recommendedName>
</protein>
<accession>A0A133XEP1</accession>
<evidence type="ECO:0000313" key="1">
    <source>
        <dbReference type="EMBL" id="KXB29408.1"/>
    </source>
</evidence>
<dbReference type="RefSeq" id="WP_066884976.1">
    <property type="nucleotide sequence ID" value="NZ_LODL01000035.1"/>
</dbReference>
<evidence type="ECO:0008006" key="3">
    <source>
        <dbReference type="Google" id="ProtNLM"/>
    </source>
</evidence>
<gene>
    <name evidence="1" type="ORF">AT959_15710</name>
</gene>
<sequence>MRIQESTVQLAATHEAQYSQTLETTTVQDFRQLFKSLAAESREDEVAARERMQKLLQQLVDAILAAIDGKKCKENLAAPETLPVDSELPTRTREISWQRTVTECISESERTSVCGSGTVKTADGRSIAFDYSLDLARDYSSRKTTSESASVQLRDPLVLSFDGNSCELTEERMAFDLNGDGTLEEIPGLGASSGFLVFDRNGNGKADNGSELFGVASGNGFADLSQLDSDHNGWIDEGDSAWNQLAIWSGDQFGSLASRGVGALYTAAVDAPFSLKTADNELLGQIRSAGLYLSEAGAAGSLQQVDLAISSPAVGAQQPAERQNLSA</sequence>
<dbReference type="Proteomes" id="UP000070186">
    <property type="component" value="Unassembled WGS sequence"/>
</dbReference>
<name>A0A133XEP1_9RHOO</name>
<dbReference type="EMBL" id="LODL01000035">
    <property type="protein sequence ID" value="KXB29408.1"/>
    <property type="molecule type" value="Genomic_DNA"/>
</dbReference>
<dbReference type="AlphaFoldDB" id="A0A133XEP1"/>
<dbReference type="STRING" id="281362.AT959_15710"/>
<keyword evidence="2" id="KW-1185">Reference proteome</keyword>
<dbReference type="PANTHER" id="PTHR39431:SF1">
    <property type="entry name" value="FRPA_C-RELATED PROTEIN"/>
    <property type="match status" value="1"/>
</dbReference>
<reference evidence="1 2" key="1">
    <citation type="submission" date="2015-12" db="EMBL/GenBank/DDBJ databases">
        <title>Nitrous oxide reduction kinetics distinguish bacteria harboring typical versus atypical NosZ.</title>
        <authorList>
            <person name="Yoon S."/>
            <person name="Nissen S."/>
            <person name="Park D."/>
            <person name="Sanford R.A."/>
            <person name="Loeffler F.E."/>
        </authorList>
    </citation>
    <scope>NUCLEOTIDE SEQUENCE [LARGE SCALE GENOMIC DNA]</scope>
    <source>
        <strain evidence="1 2">ATCC BAA-841</strain>
    </source>
</reference>
<comment type="caution">
    <text evidence="1">The sequence shown here is derived from an EMBL/GenBank/DDBJ whole genome shotgun (WGS) entry which is preliminary data.</text>
</comment>
<proteinExistence type="predicted"/>
<dbReference type="PANTHER" id="PTHR39431">
    <property type="entry name" value="FRPA/C-RELATED PROTEIN"/>
    <property type="match status" value="1"/>
</dbReference>
<organism evidence="1 2">
    <name type="scientific">Dechloromonas denitrificans</name>
    <dbReference type="NCBI Taxonomy" id="281362"/>
    <lineage>
        <taxon>Bacteria</taxon>
        <taxon>Pseudomonadati</taxon>
        <taxon>Pseudomonadota</taxon>
        <taxon>Betaproteobacteria</taxon>
        <taxon>Rhodocyclales</taxon>
        <taxon>Azonexaceae</taxon>
        <taxon>Dechloromonas</taxon>
    </lineage>
</organism>